<dbReference type="Proteomes" id="UP000008064">
    <property type="component" value="Unassembled WGS sequence"/>
</dbReference>
<accession>F8P3I9</accession>
<dbReference type="EMBL" id="GL945437">
    <property type="protein sequence ID" value="EGO22088.1"/>
    <property type="molecule type" value="Genomic_DNA"/>
</dbReference>
<gene>
    <name evidence="1" type="ORF">SERLADRAFT_472415</name>
</gene>
<dbReference type="RefSeq" id="XP_007320626.1">
    <property type="nucleotide sequence ID" value="XM_007320564.1"/>
</dbReference>
<evidence type="ECO:0000313" key="1">
    <source>
        <dbReference type="EMBL" id="EGO22088.1"/>
    </source>
</evidence>
<protein>
    <submittedName>
        <fullName evidence="1">Uncharacterized protein</fullName>
    </submittedName>
</protein>
<organism>
    <name type="scientific">Serpula lacrymans var. lacrymans (strain S7.9)</name>
    <name type="common">Dry rot fungus</name>
    <dbReference type="NCBI Taxonomy" id="578457"/>
    <lineage>
        <taxon>Eukaryota</taxon>
        <taxon>Fungi</taxon>
        <taxon>Dikarya</taxon>
        <taxon>Basidiomycota</taxon>
        <taxon>Agaricomycotina</taxon>
        <taxon>Agaricomycetes</taxon>
        <taxon>Agaricomycetidae</taxon>
        <taxon>Boletales</taxon>
        <taxon>Coniophorineae</taxon>
        <taxon>Serpulaceae</taxon>
        <taxon>Serpula</taxon>
    </lineage>
</organism>
<dbReference type="HOGENOM" id="CLU_116863_0_0_1"/>
<dbReference type="KEGG" id="sla:SERLADRAFT_472415"/>
<dbReference type="GeneID" id="18820125"/>
<sequence length="203" mass="22105">MAPAQSPDIFVADDSQAMVVNGPSNTTTTLSESMQMPHLQWEDPIRSDMGTELSPVAGPSSLAITSETVNVGATTITPPPDWSTFWENYHPEPLSTPIPSVHAQQTVLQWPEPVADPVQADLDLEYFNSGPNPVWDPLTSGEDYFAKSLEQHMQTDVQGPNIPNHEIGFTGPQFQTNGSTEGLSSSSEDVGMQDYLFALFAQR</sequence>
<reference evidence="1" key="1">
    <citation type="submission" date="2011-04" db="EMBL/GenBank/DDBJ databases">
        <title>Evolution of plant cell wall degrading machinery underlies the functional diversity of forest fungi.</title>
        <authorList>
            <consortium name="US DOE Joint Genome Institute (JGI-PGF)"/>
            <person name="Eastwood D.C."/>
            <person name="Floudas D."/>
            <person name="Binder M."/>
            <person name="Majcherczyk A."/>
            <person name="Schneider P."/>
            <person name="Aerts A."/>
            <person name="Asiegbu F.O."/>
            <person name="Baker S.E."/>
            <person name="Barry K."/>
            <person name="Bendiksby M."/>
            <person name="Blumentritt M."/>
            <person name="Coutinho P.M."/>
            <person name="Cullen D."/>
            <person name="Cullen D."/>
            <person name="Gathman A."/>
            <person name="Goodell B."/>
            <person name="Henrissat B."/>
            <person name="Ihrmark K."/>
            <person name="Kauserud H."/>
            <person name="Kohler A."/>
            <person name="LaButti K."/>
            <person name="Lapidus A."/>
            <person name="Lavin J.L."/>
            <person name="Lee Y.-H."/>
            <person name="Lindquist E."/>
            <person name="Lilly W."/>
            <person name="Lucas S."/>
            <person name="Morin E."/>
            <person name="Murat C."/>
            <person name="Oguiza J.A."/>
            <person name="Park J."/>
            <person name="Pisabarro A.G."/>
            <person name="Riley R."/>
            <person name="Rosling A."/>
            <person name="Salamov A."/>
            <person name="Schmidt O."/>
            <person name="Schmutz J."/>
            <person name="Skrede I."/>
            <person name="Stenlid J."/>
            <person name="Wiebenga A."/>
            <person name="Xie X."/>
            <person name="Kues U."/>
            <person name="Hibbett D.S."/>
            <person name="Hoffmeister D."/>
            <person name="Hogberg N."/>
            <person name="Martin F."/>
            <person name="Grigoriev I.V."/>
            <person name="Watkinson S.C."/>
        </authorList>
    </citation>
    <scope>NUCLEOTIDE SEQUENCE</scope>
    <source>
        <strain evidence="1">S7.9</strain>
    </source>
</reference>
<name>F8P3I9_SERL9</name>
<proteinExistence type="predicted"/>
<dbReference type="AlphaFoldDB" id="F8P3I9"/>